<feature type="domain" description="ABC transporter" evidence="15">
    <location>
        <begin position="616"/>
        <end position="842"/>
    </location>
</feature>
<evidence type="ECO:0000256" key="1">
    <source>
        <dbReference type="ARBA" id="ARBA00004128"/>
    </source>
</evidence>
<feature type="domain" description="ABC transporter" evidence="15">
    <location>
        <begin position="1245"/>
        <end position="1479"/>
    </location>
</feature>
<dbReference type="PROSITE" id="PS00211">
    <property type="entry name" value="ABC_TRANSPORTER_1"/>
    <property type="match status" value="2"/>
</dbReference>
<dbReference type="InterPro" id="IPR036640">
    <property type="entry name" value="ABC1_TM_sf"/>
</dbReference>
<dbReference type="FunFam" id="3.40.50.300:FF:000163">
    <property type="entry name" value="Multidrug resistance-associated protein member 4"/>
    <property type="match status" value="1"/>
</dbReference>
<evidence type="ECO:0000256" key="2">
    <source>
        <dbReference type="ARBA" id="ARBA00009726"/>
    </source>
</evidence>
<dbReference type="SUPFAM" id="SSF52540">
    <property type="entry name" value="P-loop containing nucleoside triphosphate hydrolases"/>
    <property type="match status" value="2"/>
</dbReference>
<feature type="transmembrane region" description="Helical" evidence="14">
    <location>
        <begin position="28"/>
        <end position="52"/>
    </location>
</feature>
<dbReference type="CDD" id="cd03250">
    <property type="entry name" value="ABCC_MRP_domain1"/>
    <property type="match status" value="1"/>
</dbReference>
<evidence type="ECO:0000259" key="15">
    <source>
        <dbReference type="PROSITE" id="PS50893"/>
    </source>
</evidence>
<comment type="subcellular location">
    <subcellularLocation>
        <location evidence="1">Vacuole membrane</location>
        <topology evidence="1">Multi-pass membrane protein</topology>
    </subcellularLocation>
</comment>
<feature type="transmembrane region" description="Helical" evidence="14">
    <location>
        <begin position="1146"/>
        <end position="1166"/>
    </location>
</feature>
<dbReference type="PANTHER" id="PTHR24223">
    <property type="entry name" value="ATP-BINDING CASSETTE SUB-FAMILY C"/>
    <property type="match status" value="1"/>
</dbReference>
<dbReference type="Gene3D" id="3.40.50.300">
    <property type="entry name" value="P-loop containing nucleotide triphosphate hydrolases"/>
    <property type="match status" value="2"/>
</dbReference>
<dbReference type="OMA" id="CFETGMR"/>
<evidence type="ECO:0000256" key="11">
    <source>
        <dbReference type="ARBA" id="ARBA00023136"/>
    </source>
</evidence>
<reference evidence="18" key="1">
    <citation type="journal article" date="2017" name="Nat. Commun.">
        <title>The asparagus genome sheds light on the origin and evolution of a young Y chromosome.</title>
        <authorList>
            <person name="Harkess A."/>
            <person name="Zhou J."/>
            <person name="Xu C."/>
            <person name="Bowers J.E."/>
            <person name="Van der Hulst R."/>
            <person name="Ayyampalayam S."/>
            <person name="Mercati F."/>
            <person name="Riccardi P."/>
            <person name="McKain M.R."/>
            <person name="Kakrana A."/>
            <person name="Tang H."/>
            <person name="Ray J."/>
            <person name="Groenendijk J."/>
            <person name="Arikit S."/>
            <person name="Mathioni S.M."/>
            <person name="Nakano M."/>
            <person name="Shan H."/>
            <person name="Telgmann-Rauber A."/>
            <person name="Kanno A."/>
            <person name="Yue Z."/>
            <person name="Chen H."/>
            <person name="Li W."/>
            <person name="Chen Y."/>
            <person name="Xu X."/>
            <person name="Zhang Y."/>
            <person name="Luo S."/>
            <person name="Chen H."/>
            <person name="Gao J."/>
            <person name="Mao Z."/>
            <person name="Pires J.C."/>
            <person name="Luo M."/>
            <person name="Kudrna D."/>
            <person name="Wing R.A."/>
            <person name="Meyers B.C."/>
            <person name="Yi K."/>
            <person name="Kong H."/>
            <person name="Lavrijsen P."/>
            <person name="Sunseri F."/>
            <person name="Falavigna A."/>
            <person name="Ye Y."/>
            <person name="Leebens-Mack J.H."/>
            <person name="Chen G."/>
        </authorList>
    </citation>
    <scope>NUCLEOTIDE SEQUENCE [LARGE SCALE GENOMIC DNA]</scope>
    <source>
        <strain evidence="18">cv. DH0086</strain>
    </source>
</reference>
<keyword evidence="7" id="KW-0547">Nucleotide-binding</keyword>
<accession>A0A5P1EIJ2</accession>
<protein>
    <recommendedName>
        <fullName evidence="3">ABC-type xenobiotic transporter</fullName>
        <ecNumber evidence="3">7.6.2.2</ecNumber>
    </recommendedName>
</protein>
<feature type="transmembrane region" description="Helical" evidence="14">
    <location>
        <begin position="72"/>
        <end position="93"/>
    </location>
</feature>
<dbReference type="Pfam" id="PF00005">
    <property type="entry name" value="ABC_tran"/>
    <property type="match status" value="2"/>
</dbReference>
<dbReference type="InterPro" id="IPR044726">
    <property type="entry name" value="ABCC_6TM_D2"/>
</dbReference>
<dbReference type="GO" id="GO:0005524">
    <property type="term" value="F:ATP binding"/>
    <property type="evidence" value="ECO:0007669"/>
    <property type="project" value="UniProtKB-KW"/>
</dbReference>
<keyword evidence="18" id="KW-1185">Reference proteome</keyword>
<dbReference type="GO" id="GO:0008559">
    <property type="term" value="F:ABC-type xenobiotic transporter activity"/>
    <property type="evidence" value="ECO:0007669"/>
    <property type="project" value="UniProtKB-EC"/>
</dbReference>
<evidence type="ECO:0000256" key="6">
    <source>
        <dbReference type="ARBA" id="ARBA00022737"/>
    </source>
</evidence>
<dbReference type="InterPro" id="IPR017871">
    <property type="entry name" value="ABC_transporter-like_CS"/>
</dbReference>
<dbReference type="GO" id="GO:1902417">
    <property type="term" value="F:(+)-abscisic acid D-glucopyranosyl ester transmembrane transporter activity"/>
    <property type="evidence" value="ECO:0007669"/>
    <property type="project" value="UniProtKB-ARBA"/>
</dbReference>
<dbReference type="OrthoDB" id="6500128at2759"/>
<feature type="transmembrane region" description="Helical" evidence="14">
    <location>
        <begin position="113"/>
        <end position="131"/>
    </location>
</feature>
<feature type="transmembrane region" description="Helical" evidence="14">
    <location>
        <begin position="522"/>
        <end position="546"/>
    </location>
</feature>
<keyword evidence="9" id="KW-1278">Translocase</keyword>
<feature type="domain" description="ABC transmembrane type-1" evidence="16">
    <location>
        <begin position="926"/>
        <end position="1208"/>
    </location>
</feature>
<feature type="transmembrane region" description="Helical" evidence="14">
    <location>
        <begin position="342"/>
        <end position="363"/>
    </location>
</feature>
<evidence type="ECO:0000313" key="18">
    <source>
        <dbReference type="Proteomes" id="UP000243459"/>
    </source>
</evidence>
<dbReference type="Pfam" id="PF00664">
    <property type="entry name" value="ABC_membrane"/>
    <property type="match status" value="2"/>
</dbReference>
<name>A0A5P1EIJ2_ASPOF</name>
<dbReference type="PANTHER" id="PTHR24223:SF456">
    <property type="entry name" value="MULTIDRUG RESISTANCE-ASSOCIATED PROTEIN LETHAL(2)03659"/>
    <property type="match status" value="1"/>
</dbReference>
<keyword evidence="5 14" id="KW-0812">Transmembrane</keyword>
<dbReference type="InterPro" id="IPR044746">
    <property type="entry name" value="ABCC_6TM_D1"/>
</dbReference>
<keyword evidence="4" id="KW-0813">Transport</keyword>
<feature type="transmembrane region" description="Helical" evidence="14">
    <location>
        <begin position="964"/>
        <end position="992"/>
    </location>
</feature>
<evidence type="ECO:0000256" key="7">
    <source>
        <dbReference type="ARBA" id="ARBA00022741"/>
    </source>
</evidence>
<dbReference type="InterPro" id="IPR003439">
    <property type="entry name" value="ABC_transporter-like_ATP-bd"/>
</dbReference>
<keyword evidence="10 14" id="KW-1133">Transmembrane helix</keyword>
<evidence type="ECO:0000256" key="10">
    <source>
        <dbReference type="ARBA" id="ARBA00022989"/>
    </source>
</evidence>
<evidence type="ECO:0000256" key="13">
    <source>
        <dbReference type="SAM" id="MobiDB-lite"/>
    </source>
</evidence>
<dbReference type="Proteomes" id="UP000243459">
    <property type="component" value="Chromosome 6"/>
</dbReference>
<gene>
    <name evidence="17" type="ORF">A4U43_C06F100</name>
</gene>
<dbReference type="CDD" id="cd18580">
    <property type="entry name" value="ABC_6TM_ABCC_D2"/>
    <property type="match status" value="1"/>
</dbReference>
<evidence type="ECO:0000313" key="17">
    <source>
        <dbReference type="EMBL" id="ONK65706.1"/>
    </source>
</evidence>
<organism evidence="17 18">
    <name type="scientific">Asparagus officinalis</name>
    <name type="common">Garden asparagus</name>
    <dbReference type="NCBI Taxonomy" id="4686"/>
    <lineage>
        <taxon>Eukaryota</taxon>
        <taxon>Viridiplantae</taxon>
        <taxon>Streptophyta</taxon>
        <taxon>Embryophyta</taxon>
        <taxon>Tracheophyta</taxon>
        <taxon>Spermatophyta</taxon>
        <taxon>Magnoliopsida</taxon>
        <taxon>Liliopsida</taxon>
        <taxon>Asparagales</taxon>
        <taxon>Asparagaceae</taxon>
        <taxon>Asparagoideae</taxon>
        <taxon>Asparagus</taxon>
    </lineage>
</organism>
<dbReference type="FunFam" id="1.20.1560.10:FF:000013">
    <property type="entry name" value="ABC transporter C family member 2"/>
    <property type="match status" value="1"/>
</dbReference>
<comment type="similarity">
    <text evidence="2">Belongs to the ABC transporter superfamily. ABCC family. Conjugate transporter (TC 3.A.1.208) subfamily.</text>
</comment>
<evidence type="ECO:0000256" key="8">
    <source>
        <dbReference type="ARBA" id="ARBA00022840"/>
    </source>
</evidence>
<dbReference type="EMBL" id="CM007386">
    <property type="protein sequence ID" value="ONK65706.1"/>
    <property type="molecule type" value="Genomic_DNA"/>
</dbReference>
<dbReference type="EC" id="7.6.2.2" evidence="3"/>
<dbReference type="SMART" id="SM00382">
    <property type="entry name" value="AAA"/>
    <property type="match status" value="2"/>
</dbReference>
<dbReference type="CDD" id="cd18579">
    <property type="entry name" value="ABC_6TM_ABCC_D1"/>
    <property type="match status" value="1"/>
</dbReference>
<dbReference type="InterPro" id="IPR027417">
    <property type="entry name" value="P-loop_NTPase"/>
</dbReference>
<evidence type="ECO:0000256" key="12">
    <source>
        <dbReference type="ARBA" id="ARBA00034018"/>
    </source>
</evidence>
<dbReference type="InterPro" id="IPR011527">
    <property type="entry name" value="ABC1_TM_dom"/>
</dbReference>
<proteinExistence type="inferred from homology"/>
<evidence type="ECO:0000256" key="5">
    <source>
        <dbReference type="ARBA" id="ARBA00022692"/>
    </source>
</evidence>
<dbReference type="PROSITE" id="PS50929">
    <property type="entry name" value="ABC_TM1F"/>
    <property type="match status" value="2"/>
</dbReference>
<evidence type="ECO:0000256" key="4">
    <source>
        <dbReference type="ARBA" id="ARBA00022448"/>
    </source>
</evidence>
<dbReference type="FunFam" id="3.40.50.300:FF:000450">
    <property type="entry name" value="ABC transporter C family member 2"/>
    <property type="match status" value="1"/>
</dbReference>
<feature type="domain" description="ABC transmembrane type-1" evidence="16">
    <location>
        <begin position="305"/>
        <end position="584"/>
    </location>
</feature>
<keyword evidence="11 14" id="KW-0472">Membrane</keyword>
<feature type="compositionally biased region" description="Polar residues" evidence="13">
    <location>
        <begin position="862"/>
        <end position="871"/>
    </location>
</feature>
<feature type="transmembrane region" description="Helical" evidence="14">
    <location>
        <begin position="917"/>
        <end position="934"/>
    </location>
</feature>
<dbReference type="Gramene" id="ONK65706">
    <property type="protein sequence ID" value="ONK65706"/>
    <property type="gene ID" value="A4U43_C06F100"/>
</dbReference>
<dbReference type="InterPro" id="IPR050173">
    <property type="entry name" value="ABC_transporter_C-like"/>
</dbReference>
<dbReference type="SUPFAM" id="SSF90123">
    <property type="entry name" value="ABC transporter transmembrane region"/>
    <property type="match status" value="2"/>
</dbReference>
<feature type="transmembrane region" description="Helical" evidence="14">
    <location>
        <begin position="1034"/>
        <end position="1055"/>
    </location>
</feature>
<dbReference type="PROSITE" id="PS50893">
    <property type="entry name" value="ABC_TRANSPORTER_2"/>
    <property type="match status" value="2"/>
</dbReference>
<dbReference type="FunFam" id="1.20.1560.10:FF:000024">
    <property type="entry name" value="ABC transporter C family member 2"/>
    <property type="match status" value="1"/>
</dbReference>
<dbReference type="GO" id="GO:0005774">
    <property type="term" value="C:vacuolar membrane"/>
    <property type="evidence" value="ECO:0007669"/>
    <property type="project" value="UniProtKB-SubCell"/>
</dbReference>
<feature type="transmembrane region" description="Helical" evidence="14">
    <location>
        <begin position="174"/>
        <end position="195"/>
    </location>
</feature>
<evidence type="ECO:0000259" key="16">
    <source>
        <dbReference type="PROSITE" id="PS50929"/>
    </source>
</evidence>
<comment type="catalytic activity">
    <reaction evidence="12">
        <text>ATP + H2O + xenobioticSide 1 = ADP + phosphate + xenobioticSide 2.</text>
        <dbReference type="EC" id="7.6.2.2"/>
    </reaction>
</comment>
<feature type="transmembrane region" description="Helical" evidence="14">
    <location>
        <begin position="291"/>
        <end position="310"/>
    </location>
</feature>
<keyword evidence="8" id="KW-0067">ATP-binding</keyword>
<dbReference type="GO" id="GO:0016887">
    <property type="term" value="F:ATP hydrolysis activity"/>
    <property type="evidence" value="ECO:0007669"/>
    <property type="project" value="InterPro"/>
</dbReference>
<dbReference type="InterPro" id="IPR003593">
    <property type="entry name" value="AAA+_ATPase"/>
</dbReference>
<sequence>MGFEPLVWYCQPAKNQIWGKVVENAFGAYTPCAIETLVVGISHLVLFGVCFYRIWRTGRDLTVRRYSLRSHYYNYMLGILAAYCTAEPLFRLIFGFSVSNLDGQTSVAPFEMLTLIVEAVAWCSVLVMIGLETKIYITEFRWYIRFVVVYVLVGEAALFNLVVSVRGYYDKSVFYLYTSEIVCQFLFGILLLLYVPTLDPFPGYTPLRAEALVDNTDYELLPGGEQICPERHVNVFSKIFFTWMTPIMQLGYKRPITEKDVWRLDTWDETETLYSRFQKCWSDESIKPKPWLLRALCFSLGGRFLLGGFFKIGNDASQFVGPLILNLLLESMQKGDPSWNGYIYAFSIFAGVALGVLCEAQYFQNVMRVGFRLRSTLVAAVFRKSLRLTHEGRRKFASGKITNLMTTDAESLQQVCQQLNNLWSAPFRIIIAIILLYKQLGVASLIGSLMLVLMFPIQTIVISKMQKLNKEGLQRTDKRIGMMNEILAAMDTVKCYAWEDSFQSKVQSIRNDELSWFRSAQLLAACNSFILNSIPVVVTVISFGVYSLLGGELTPAKAFTSLSLFSVLRFPLFMLPNLITQVANANVSLKRLEELLLSEDRILLPNPPLDPELPAISIKNGFFSWDSKEERPTLSDINLDIPVGSLVAIVGSTGEGKTSLISAMIGELPPKSESSTDVSIRGTVAYVPQVSWIFNATVRDNILFGSPFQPVRYDEVIKVTALQHDLDLLPGGDLTEIGERGVNISGGQKQRISMARAVYSDSDVYIFDDPLSALDAHVGRQVFDQCIKDKLRSKTRVLVTNQLHFLPNVDKIILVHEGMIKEQGTFEELTSNGVLFQKLMENAGKMEEQIEEKPSDNHGQDSVKSTENGDTLRTENGLLKTDNNVNQGKVEKSVLIKQEERETGVVSLKVLARYKNALGGFWVVMILFLCYILSEALRVSSSTWLSIWTDQSSPKDHGAGFYNLIYALLSFGQVLVTLTNSYWLIISSLYAAKRLHDAMLKSILRAPMVFFHTNPLGRIINRFAKDLGDIDRNVAVFVNMFLGQISQLLSTFVLIGIVSTISLWAIMPLLILFYAAYLYYQSTAREVKRLDSITRSPVYAQFGEALNGLSTIRAYKAYDRMAAINGKSMDNNVRFTLLNMSGNRWLGIRLEILGGIMIWFTATFAVMQNQKAENQKAFASTMGLLLSYALNITNLLTAVLRLASLAENSLNSVERVGTYIELPSEAPPIIESNKPPPGWPSSGIIKFQNVVLRYRPELPPVLHGISFTITASEKVGIVGRTGAGKSSMLNALFRIVELERGHIFIDDCDISKFGLRDLRKVLGIIPQAPVLFSGTIRFNLDPFSEHNDADLWEALERAHLKEVIRRNALGLDAEVSEAGENFSVGQRQLLSLARALLRRSKILVLDEATAAVDVRTDALIQKTIREEFKSCTMLIIAHRLNTIIDCDRVLLLNAGQVLEFDTPEDLLSNDESAFSKMVQSTGAANAQYLKSLVFADKSNKEETERQDGRRRWLASSRWAAAAQFALAASLTSSQSDLRRLEIEDENSILKKTKDAVITLQNVLEGKHDATIEETLDLHQVPRDRWWSSLYKVVEGLAMMSRLARNRLEHPHFTFEDRSLDWDQVEM</sequence>
<evidence type="ECO:0000256" key="3">
    <source>
        <dbReference type="ARBA" id="ARBA00012191"/>
    </source>
</evidence>
<evidence type="ECO:0000256" key="9">
    <source>
        <dbReference type="ARBA" id="ARBA00022967"/>
    </source>
</evidence>
<dbReference type="Gene3D" id="1.20.1560.10">
    <property type="entry name" value="ABC transporter type 1, transmembrane domain"/>
    <property type="match status" value="2"/>
</dbReference>
<keyword evidence="6" id="KW-0677">Repeat</keyword>
<feature type="transmembrane region" description="Helical" evidence="14">
    <location>
        <begin position="1061"/>
        <end position="1080"/>
    </location>
</feature>
<dbReference type="CDD" id="cd03244">
    <property type="entry name" value="ABCC_MRP_domain2"/>
    <property type="match status" value="1"/>
</dbReference>
<feature type="transmembrane region" description="Helical" evidence="14">
    <location>
        <begin position="443"/>
        <end position="462"/>
    </location>
</feature>
<feature type="compositionally biased region" description="Basic and acidic residues" evidence="13">
    <location>
        <begin position="848"/>
        <end position="861"/>
    </location>
</feature>
<feature type="transmembrane region" description="Helical" evidence="14">
    <location>
        <begin position="143"/>
        <end position="162"/>
    </location>
</feature>
<evidence type="ECO:0000256" key="14">
    <source>
        <dbReference type="SAM" id="Phobius"/>
    </source>
</evidence>
<feature type="region of interest" description="Disordered" evidence="13">
    <location>
        <begin position="848"/>
        <end position="878"/>
    </location>
</feature>